<dbReference type="Pfam" id="PF04379">
    <property type="entry name" value="DUF525"/>
    <property type="match status" value="1"/>
</dbReference>
<dbReference type="GO" id="GO:0042645">
    <property type="term" value="C:mitochondrial nucleoid"/>
    <property type="evidence" value="ECO:0007669"/>
    <property type="project" value="TreeGrafter"/>
</dbReference>
<sequence>MVHLSVASVAHKLFKNVLRSTNLSQKRHARIAEVGKLERAFDTGKTYTTGQLFLHKVFGYRGAVLFQWSARLYDRDAEGADNRSNDGKSEMQLPKTGKDVKAETVHYYQVLIDSRDAPHIRAQTESLTFLGAQEGSRSIYAIPGIDYACHADILPYRSTEKVPIKHELFEKFLAHSPKDSPPYIAQDALRGWGKKNHPWLELSSVHRQTTENIRVTVIPFYMGTRMNQSNIVYWWRYCIRVENTGTPAVILRERHWRIFSLSGTLETVRGRGVVGQEPVLSPTSPAFQYSSHVSLQSPNGHMWGTFRMERQDGYMFDVRIPPFSLESKGEQEPN</sequence>
<reference evidence="2" key="1">
    <citation type="journal article" date="2021" name="Mol. Ecol. Resour.">
        <title>Apolygus lucorum genome provides insights into omnivorousness and mesophyll feeding.</title>
        <authorList>
            <person name="Liu Y."/>
            <person name="Liu H."/>
            <person name="Wang H."/>
            <person name="Huang T."/>
            <person name="Liu B."/>
            <person name="Yang B."/>
            <person name="Yin L."/>
            <person name="Li B."/>
            <person name="Zhang Y."/>
            <person name="Zhang S."/>
            <person name="Jiang F."/>
            <person name="Zhang X."/>
            <person name="Ren Y."/>
            <person name="Wang B."/>
            <person name="Wang S."/>
            <person name="Lu Y."/>
            <person name="Wu K."/>
            <person name="Fan W."/>
            <person name="Wang G."/>
        </authorList>
    </citation>
    <scope>NUCLEOTIDE SEQUENCE</scope>
    <source>
        <strain evidence="2">12Hb</strain>
    </source>
</reference>
<dbReference type="GO" id="GO:0003677">
    <property type="term" value="F:DNA binding"/>
    <property type="evidence" value="ECO:0007669"/>
    <property type="project" value="InterPro"/>
</dbReference>
<evidence type="ECO:0000256" key="1">
    <source>
        <dbReference type="SAM" id="MobiDB-lite"/>
    </source>
</evidence>
<feature type="region of interest" description="Disordered" evidence="1">
    <location>
        <begin position="77"/>
        <end position="96"/>
    </location>
</feature>
<dbReference type="InterPro" id="IPR036623">
    <property type="entry name" value="Hemimethylated_DNA-bd_sf"/>
</dbReference>
<evidence type="ECO:0000313" key="3">
    <source>
        <dbReference type="Proteomes" id="UP000466442"/>
    </source>
</evidence>
<dbReference type="PANTHER" id="PTHR14289">
    <property type="entry name" value="F-BOX ONLY PROTEIN 3"/>
    <property type="match status" value="1"/>
</dbReference>
<protein>
    <submittedName>
        <fullName evidence="2">Uncharacterized protein</fullName>
    </submittedName>
</protein>
<evidence type="ECO:0000313" key="2">
    <source>
        <dbReference type="EMBL" id="KAF6202530.1"/>
    </source>
</evidence>
<dbReference type="SUPFAM" id="SSF141255">
    <property type="entry name" value="YccV-like"/>
    <property type="match status" value="1"/>
</dbReference>
<dbReference type="EMBL" id="WIXP02000011">
    <property type="protein sequence ID" value="KAF6202530.1"/>
    <property type="molecule type" value="Genomic_DNA"/>
</dbReference>
<dbReference type="Proteomes" id="UP000466442">
    <property type="component" value="Unassembled WGS sequence"/>
</dbReference>
<dbReference type="Pfam" id="PF08755">
    <property type="entry name" value="YccV-like"/>
    <property type="match status" value="1"/>
</dbReference>
<feature type="compositionally biased region" description="Basic and acidic residues" evidence="1">
    <location>
        <begin position="77"/>
        <end position="89"/>
    </location>
</feature>
<dbReference type="PANTHER" id="PTHR14289:SF16">
    <property type="entry name" value="POLYMERASE DELTA-INTERACTING PROTEIN 2"/>
    <property type="match status" value="1"/>
</dbReference>
<dbReference type="InterPro" id="IPR007474">
    <property type="entry name" value="ApaG_domain"/>
</dbReference>
<gene>
    <name evidence="2" type="ORF">GE061_002926</name>
</gene>
<keyword evidence="3" id="KW-1185">Reference proteome</keyword>
<organism evidence="2 3">
    <name type="scientific">Apolygus lucorum</name>
    <name type="common">Small green plant bug</name>
    <name type="synonym">Lygocoris lucorum</name>
    <dbReference type="NCBI Taxonomy" id="248454"/>
    <lineage>
        <taxon>Eukaryota</taxon>
        <taxon>Metazoa</taxon>
        <taxon>Ecdysozoa</taxon>
        <taxon>Arthropoda</taxon>
        <taxon>Hexapoda</taxon>
        <taxon>Insecta</taxon>
        <taxon>Pterygota</taxon>
        <taxon>Neoptera</taxon>
        <taxon>Paraneoptera</taxon>
        <taxon>Hemiptera</taxon>
        <taxon>Heteroptera</taxon>
        <taxon>Panheteroptera</taxon>
        <taxon>Cimicomorpha</taxon>
        <taxon>Miridae</taxon>
        <taxon>Mirini</taxon>
        <taxon>Apolygus</taxon>
    </lineage>
</organism>
<dbReference type="PROSITE" id="PS51087">
    <property type="entry name" value="APAG"/>
    <property type="match status" value="1"/>
</dbReference>
<name>A0A6A4JV90_APOLU</name>
<dbReference type="GO" id="GO:0070987">
    <property type="term" value="P:error-free translesion synthesis"/>
    <property type="evidence" value="ECO:0007669"/>
    <property type="project" value="TreeGrafter"/>
</dbReference>
<dbReference type="GO" id="GO:0005634">
    <property type="term" value="C:nucleus"/>
    <property type="evidence" value="ECO:0007669"/>
    <property type="project" value="TreeGrafter"/>
</dbReference>
<dbReference type="InterPro" id="IPR036767">
    <property type="entry name" value="ApaG_sf"/>
</dbReference>
<dbReference type="OrthoDB" id="5913487at2759"/>
<dbReference type="SMART" id="SM00992">
    <property type="entry name" value="YccV-like"/>
    <property type="match status" value="1"/>
</dbReference>
<accession>A0A6A4JV90</accession>
<dbReference type="InterPro" id="IPR011722">
    <property type="entry name" value="Hemimethylated_DNA-bd_dom"/>
</dbReference>
<comment type="caution">
    <text evidence="2">The sequence shown here is derived from an EMBL/GenBank/DDBJ whole genome shotgun (WGS) entry which is preliminary data.</text>
</comment>
<dbReference type="AlphaFoldDB" id="A0A6A4JV90"/>
<dbReference type="NCBIfam" id="NF003967">
    <property type="entry name" value="PRK05461.1"/>
    <property type="match status" value="1"/>
</dbReference>
<dbReference type="Gene3D" id="2.60.40.1470">
    <property type="entry name" value="ApaG domain"/>
    <property type="match status" value="1"/>
</dbReference>
<proteinExistence type="predicted"/>
<dbReference type="SUPFAM" id="SSF110069">
    <property type="entry name" value="ApaG-like"/>
    <property type="match status" value="1"/>
</dbReference>